<dbReference type="Proteomes" id="UP000281553">
    <property type="component" value="Unassembled WGS sequence"/>
</dbReference>
<keyword evidence="2" id="KW-1185">Reference proteome</keyword>
<accession>A0A3P7KYA0</accession>
<sequence length="166" mass="18804">MYYMFYQKQLDNACSKMYFLERRPAKDYLVGFIQRYKDWLIPDFLGKGTPEELATKLVGSCLPHAGDCHSSLIDETFSPEAKTLSGTVLICAVFYVAESPTIEDYFTMANLDKEQSARLYQLMSGVAEGKQMQLLMLGMPLGAWAELYFLFNRIASSGFLHEGTTD</sequence>
<gene>
    <name evidence="1" type="ORF">DILT_LOCUS5395</name>
</gene>
<reference evidence="1 2" key="1">
    <citation type="submission" date="2018-11" db="EMBL/GenBank/DDBJ databases">
        <authorList>
            <consortium name="Pathogen Informatics"/>
        </authorList>
    </citation>
    <scope>NUCLEOTIDE SEQUENCE [LARGE SCALE GENOMIC DNA]</scope>
</reference>
<dbReference type="EMBL" id="UYRU01047319">
    <property type="protein sequence ID" value="VDN09564.1"/>
    <property type="molecule type" value="Genomic_DNA"/>
</dbReference>
<evidence type="ECO:0000313" key="1">
    <source>
        <dbReference type="EMBL" id="VDN09564.1"/>
    </source>
</evidence>
<organism evidence="1 2">
    <name type="scientific">Dibothriocephalus latus</name>
    <name type="common">Fish tapeworm</name>
    <name type="synonym">Diphyllobothrium latum</name>
    <dbReference type="NCBI Taxonomy" id="60516"/>
    <lineage>
        <taxon>Eukaryota</taxon>
        <taxon>Metazoa</taxon>
        <taxon>Spiralia</taxon>
        <taxon>Lophotrochozoa</taxon>
        <taxon>Platyhelminthes</taxon>
        <taxon>Cestoda</taxon>
        <taxon>Eucestoda</taxon>
        <taxon>Diphyllobothriidea</taxon>
        <taxon>Diphyllobothriidae</taxon>
        <taxon>Dibothriocephalus</taxon>
    </lineage>
</organism>
<name>A0A3P7KYA0_DIBLA</name>
<protein>
    <submittedName>
        <fullName evidence="1">Uncharacterized protein</fullName>
    </submittedName>
</protein>
<proteinExistence type="predicted"/>
<dbReference type="AlphaFoldDB" id="A0A3P7KYA0"/>
<evidence type="ECO:0000313" key="2">
    <source>
        <dbReference type="Proteomes" id="UP000281553"/>
    </source>
</evidence>
<dbReference type="OrthoDB" id="6239681at2759"/>